<reference evidence="2" key="1">
    <citation type="journal article" date="2023" name="bioRxiv">
        <title>Improved chromosome-level genome assembly for marigold (Tagetes erecta).</title>
        <authorList>
            <person name="Jiang F."/>
            <person name="Yuan L."/>
            <person name="Wang S."/>
            <person name="Wang H."/>
            <person name="Xu D."/>
            <person name="Wang A."/>
            <person name="Fan W."/>
        </authorList>
    </citation>
    <scope>NUCLEOTIDE SEQUENCE</scope>
    <source>
        <strain evidence="2">WSJ</strain>
        <tissue evidence="2">Leaf</tissue>
    </source>
</reference>
<dbReference type="Proteomes" id="UP001229421">
    <property type="component" value="Unassembled WGS sequence"/>
</dbReference>
<evidence type="ECO:0000313" key="3">
    <source>
        <dbReference type="Proteomes" id="UP001229421"/>
    </source>
</evidence>
<organism evidence="2 3">
    <name type="scientific">Tagetes erecta</name>
    <name type="common">African marigold</name>
    <dbReference type="NCBI Taxonomy" id="13708"/>
    <lineage>
        <taxon>Eukaryota</taxon>
        <taxon>Viridiplantae</taxon>
        <taxon>Streptophyta</taxon>
        <taxon>Embryophyta</taxon>
        <taxon>Tracheophyta</taxon>
        <taxon>Spermatophyta</taxon>
        <taxon>Magnoliopsida</taxon>
        <taxon>eudicotyledons</taxon>
        <taxon>Gunneridae</taxon>
        <taxon>Pentapetalae</taxon>
        <taxon>asterids</taxon>
        <taxon>campanulids</taxon>
        <taxon>Asterales</taxon>
        <taxon>Asteraceae</taxon>
        <taxon>Asteroideae</taxon>
        <taxon>Heliantheae alliance</taxon>
        <taxon>Tageteae</taxon>
        <taxon>Tagetes</taxon>
    </lineage>
</organism>
<keyword evidence="1" id="KW-0732">Signal</keyword>
<sequence>MGSYCAGPIWILLKFIRVVASYRIGLADSTVQRHHDLCLWAVKEDLNVSIFAVGLADSHSSYRLAGCRKED</sequence>
<dbReference type="EMBL" id="JAUHHV010000012">
    <property type="protein sequence ID" value="KAK1406082.1"/>
    <property type="molecule type" value="Genomic_DNA"/>
</dbReference>
<protein>
    <submittedName>
        <fullName evidence="2">Uncharacterized protein</fullName>
    </submittedName>
</protein>
<gene>
    <name evidence="2" type="ORF">QVD17_41367</name>
</gene>
<accession>A0AAD8NEM0</accession>
<dbReference type="AlphaFoldDB" id="A0AAD8NEM0"/>
<evidence type="ECO:0000256" key="1">
    <source>
        <dbReference type="SAM" id="SignalP"/>
    </source>
</evidence>
<name>A0AAD8NEM0_TARER</name>
<keyword evidence="3" id="KW-1185">Reference proteome</keyword>
<proteinExistence type="predicted"/>
<comment type="caution">
    <text evidence="2">The sequence shown here is derived from an EMBL/GenBank/DDBJ whole genome shotgun (WGS) entry which is preliminary data.</text>
</comment>
<feature type="signal peptide" evidence="1">
    <location>
        <begin position="1"/>
        <end position="21"/>
    </location>
</feature>
<feature type="chain" id="PRO_5041972042" evidence="1">
    <location>
        <begin position="22"/>
        <end position="71"/>
    </location>
</feature>
<evidence type="ECO:0000313" key="2">
    <source>
        <dbReference type="EMBL" id="KAK1406082.1"/>
    </source>
</evidence>